<evidence type="ECO:0000259" key="4">
    <source>
        <dbReference type="Pfam" id="PF01553"/>
    </source>
</evidence>
<dbReference type="PANTHER" id="PTHR10434">
    <property type="entry name" value="1-ACYL-SN-GLYCEROL-3-PHOSPHATE ACYLTRANSFERASE"/>
    <property type="match status" value="1"/>
</dbReference>
<evidence type="ECO:0000313" key="6">
    <source>
        <dbReference type="Proteomes" id="UP001295684"/>
    </source>
</evidence>
<dbReference type="GO" id="GO:0006654">
    <property type="term" value="P:phosphatidic acid biosynthetic process"/>
    <property type="evidence" value="ECO:0007669"/>
    <property type="project" value="TreeGrafter"/>
</dbReference>
<dbReference type="InterPro" id="IPR002123">
    <property type="entry name" value="Plipid/glycerol_acylTrfase"/>
</dbReference>
<keyword evidence="2" id="KW-0012">Acyltransferase</keyword>
<accession>A0AAD1XM22</accession>
<keyword evidence="3" id="KW-0812">Transmembrane</keyword>
<dbReference type="EMBL" id="CAMPGE010016617">
    <property type="protein sequence ID" value="CAI2375162.1"/>
    <property type="molecule type" value="Genomic_DNA"/>
</dbReference>
<keyword evidence="3" id="KW-0472">Membrane</keyword>
<feature type="transmembrane region" description="Helical" evidence="3">
    <location>
        <begin position="124"/>
        <end position="146"/>
    </location>
</feature>
<reference evidence="5" key="1">
    <citation type="submission" date="2023-07" db="EMBL/GenBank/DDBJ databases">
        <authorList>
            <consortium name="AG Swart"/>
            <person name="Singh M."/>
            <person name="Singh A."/>
            <person name="Seah K."/>
            <person name="Emmerich C."/>
        </authorList>
    </citation>
    <scope>NUCLEOTIDE SEQUENCE</scope>
    <source>
        <strain evidence="5">DP1</strain>
    </source>
</reference>
<dbReference type="AlphaFoldDB" id="A0AAD1XM22"/>
<dbReference type="Proteomes" id="UP001295684">
    <property type="component" value="Unassembled WGS sequence"/>
</dbReference>
<dbReference type="PANTHER" id="PTHR10434:SF11">
    <property type="entry name" value="1-ACYL-SN-GLYCEROL-3-PHOSPHATE ACYLTRANSFERASE"/>
    <property type="match status" value="1"/>
</dbReference>
<sequence>MFEEASLKDWEIYWIYFCCIIVLIPVCVMIIDKSRGMFLAAYSFIFVATVPWNLTHGFSDVDDQIIWSELSAEFLQVKKKELSGSKEIYKGSRKCMYLMNHSTMADLFLIDIILESRTSYLARYGVILFCPLPMMVTLFTNSIWFFKRGGRGEDLEPFFQFLDRNFNFLMTSRAHLGCFPEGHRSVKPYMLPLKTGMVRYAYERELLVQPIVAFGIENAMSEYTFRLDWTKGALIEYYSSDIIDPRDYKPDADSKVPKSDRNLQGFHKTVEKIINKSFEENHAKVDPTNNREKYLRDGEERDLYTNAPIGSKCAAMREYVTQKRRKKRH</sequence>
<evidence type="ECO:0000256" key="1">
    <source>
        <dbReference type="ARBA" id="ARBA00022679"/>
    </source>
</evidence>
<gene>
    <name evidence="5" type="ORF">ECRASSUSDP1_LOCUS16522</name>
</gene>
<proteinExistence type="predicted"/>
<feature type="transmembrane region" description="Helical" evidence="3">
    <location>
        <begin position="12"/>
        <end position="31"/>
    </location>
</feature>
<evidence type="ECO:0000256" key="3">
    <source>
        <dbReference type="SAM" id="Phobius"/>
    </source>
</evidence>
<dbReference type="GO" id="GO:0003841">
    <property type="term" value="F:1-acylglycerol-3-phosphate O-acyltransferase activity"/>
    <property type="evidence" value="ECO:0007669"/>
    <property type="project" value="TreeGrafter"/>
</dbReference>
<evidence type="ECO:0000256" key="2">
    <source>
        <dbReference type="ARBA" id="ARBA00023315"/>
    </source>
</evidence>
<dbReference type="SUPFAM" id="SSF69593">
    <property type="entry name" value="Glycerol-3-phosphate (1)-acyltransferase"/>
    <property type="match status" value="1"/>
</dbReference>
<name>A0AAD1XM22_EUPCR</name>
<feature type="transmembrane region" description="Helical" evidence="3">
    <location>
        <begin position="38"/>
        <end position="54"/>
    </location>
</feature>
<keyword evidence="6" id="KW-1185">Reference proteome</keyword>
<evidence type="ECO:0000313" key="5">
    <source>
        <dbReference type="EMBL" id="CAI2375162.1"/>
    </source>
</evidence>
<keyword evidence="1" id="KW-0808">Transferase</keyword>
<feature type="domain" description="Phospholipid/glycerol acyltransferase" evidence="4">
    <location>
        <begin position="86"/>
        <end position="212"/>
    </location>
</feature>
<protein>
    <recommendedName>
        <fullName evidence="4">Phospholipid/glycerol acyltransferase domain-containing protein</fullName>
    </recommendedName>
</protein>
<keyword evidence="3" id="KW-1133">Transmembrane helix</keyword>
<dbReference type="Pfam" id="PF01553">
    <property type="entry name" value="Acyltransferase"/>
    <property type="match status" value="1"/>
</dbReference>
<comment type="caution">
    <text evidence="5">The sequence shown here is derived from an EMBL/GenBank/DDBJ whole genome shotgun (WGS) entry which is preliminary data.</text>
</comment>
<organism evidence="5 6">
    <name type="scientific">Euplotes crassus</name>
    <dbReference type="NCBI Taxonomy" id="5936"/>
    <lineage>
        <taxon>Eukaryota</taxon>
        <taxon>Sar</taxon>
        <taxon>Alveolata</taxon>
        <taxon>Ciliophora</taxon>
        <taxon>Intramacronucleata</taxon>
        <taxon>Spirotrichea</taxon>
        <taxon>Hypotrichia</taxon>
        <taxon>Euplotida</taxon>
        <taxon>Euplotidae</taxon>
        <taxon>Moneuplotes</taxon>
    </lineage>
</organism>